<reference evidence="1" key="1">
    <citation type="submission" date="2024-02" db="EMBL/GenBank/DDBJ databases">
        <title>Klebsiella phages.</title>
        <authorList>
            <person name="Li J."/>
            <person name="Feng Y."/>
            <person name="Zong Z."/>
        </authorList>
    </citation>
    <scope>NUCLEOTIDE SEQUENCE</scope>
</reference>
<proteinExistence type="predicted"/>
<name>A0AC61ZTP8_9CAUD</name>
<accession>A0AC61ZTP8</accession>
<evidence type="ECO:0000313" key="1">
    <source>
        <dbReference type="EMBL" id="WWT40971.1"/>
    </source>
</evidence>
<sequence length="152" mass="17130">MRVKLLNDGGYEGLVNVQFPVEVEVEREGYGNVYVGWDAISAIPGWFYHKNDAYEGGSYYFYRYEVEIVGAEVEERITALRETGVSVSDTFVQNVADSARKDKLISLVRDYGGAISDGCYESECGSLQAMFACHEEEKRLLKEIIKMIEEGV</sequence>
<dbReference type="EMBL" id="PP357458">
    <property type="protein sequence ID" value="WWT40971.1"/>
    <property type="molecule type" value="Genomic_DNA"/>
</dbReference>
<protein>
    <submittedName>
        <fullName evidence="1">Uncharacterized protein</fullName>
    </submittedName>
</protein>
<organism evidence="1">
    <name type="scientific">Klebsiella phage phi1_175008</name>
    <dbReference type="NCBI Taxonomy" id="3127744"/>
    <lineage>
        <taxon>Viruses</taxon>
        <taxon>Duplodnaviria</taxon>
        <taxon>Heunggongvirae</taxon>
        <taxon>Uroviricota</taxon>
        <taxon>Caudoviricetes</taxon>
        <taxon>Stephanstirmvirinae</taxon>
    </lineage>
</organism>